<evidence type="ECO:0000313" key="3">
    <source>
        <dbReference type="Proteomes" id="UP001367508"/>
    </source>
</evidence>
<keyword evidence="1" id="KW-1133">Transmembrane helix</keyword>
<name>A0AAN9KE27_CANGL</name>
<organism evidence="2 3">
    <name type="scientific">Canavalia gladiata</name>
    <name type="common">Sword bean</name>
    <name type="synonym">Dolichos gladiatus</name>
    <dbReference type="NCBI Taxonomy" id="3824"/>
    <lineage>
        <taxon>Eukaryota</taxon>
        <taxon>Viridiplantae</taxon>
        <taxon>Streptophyta</taxon>
        <taxon>Embryophyta</taxon>
        <taxon>Tracheophyta</taxon>
        <taxon>Spermatophyta</taxon>
        <taxon>Magnoliopsida</taxon>
        <taxon>eudicotyledons</taxon>
        <taxon>Gunneridae</taxon>
        <taxon>Pentapetalae</taxon>
        <taxon>rosids</taxon>
        <taxon>fabids</taxon>
        <taxon>Fabales</taxon>
        <taxon>Fabaceae</taxon>
        <taxon>Papilionoideae</taxon>
        <taxon>50 kb inversion clade</taxon>
        <taxon>NPAAA clade</taxon>
        <taxon>indigoferoid/millettioid clade</taxon>
        <taxon>Phaseoleae</taxon>
        <taxon>Canavalia</taxon>
    </lineage>
</organism>
<keyword evidence="3" id="KW-1185">Reference proteome</keyword>
<comment type="caution">
    <text evidence="2">The sequence shown here is derived from an EMBL/GenBank/DDBJ whole genome shotgun (WGS) entry which is preliminary data.</text>
</comment>
<sequence length="102" mass="11459">MWGVGREGIPLLTLSALILPWIAIMVYRWIVRIGFILDVYPILAILKYYANISSIVEPILDFLNFLGHDFQGLGQHIIWNRLCGSKQGDTNGLCAWKLAGEG</sequence>
<evidence type="ECO:0000313" key="2">
    <source>
        <dbReference type="EMBL" id="KAK7315765.1"/>
    </source>
</evidence>
<keyword evidence="1" id="KW-0472">Membrane</keyword>
<accession>A0AAN9KE27</accession>
<feature type="transmembrane region" description="Helical" evidence="1">
    <location>
        <begin position="12"/>
        <end position="30"/>
    </location>
</feature>
<evidence type="ECO:0000256" key="1">
    <source>
        <dbReference type="SAM" id="Phobius"/>
    </source>
</evidence>
<dbReference type="EMBL" id="JAYMYQ010000008">
    <property type="protein sequence ID" value="KAK7315765.1"/>
    <property type="molecule type" value="Genomic_DNA"/>
</dbReference>
<dbReference type="AlphaFoldDB" id="A0AAN9KE27"/>
<proteinExistence type="predicted"/>
<keyword evidence="1" id="KW-0812">Transmembrane</keyword>
<reference evidence="2 3" key="1">
    <citation type="submission" date="2024-01" db="EMBL/GenBank/DDBJ databases">
        <title>The genomes of 5 underutilized Papilionoideae crops provide insights into root nodulation and disease resistanc.</title>
        <authorList>
            <person name="Jiang F."/>
        </authorList>
    </citation>
    <scope>NUCLEOTIDE SEQUENCE [LARGE SCALE GENOMIC DNA]</scope>
    <source>
        <strain evidence="2">LVBAO_FW01</strain>
        <tissue evidence="2">Leaves</tissue>
    </source>
</reference>
<dbReference type="Proteomes" id="UP001367508">
    <property type="component" value="Unassembled WGS sequence"/>
</dbReference>
<protein>
    <submittedName>
        <fullName evidence="2">Uncharacterized protein</fullName>
    </submittedName>
</protein>
<gene>
    <name evidence="2" type="ORF">VNO77_34338</name>
</gene>